<protein>
    <submittedName>
        <fullName evidence="8">Site-specific integrase</fullName>
    </submittedName>
</protein>
<dbReference type="InterPro" id="IPR004107">
    <property type="entry name" value="Integrase_SAM-like_N"/>
</dbReference>
<dbReference type="PANTHER" id="PTHR30349">
    <property type="entry name" value="PHAGE INTEGRASE-RELATED"/>
    <property type="match status" value="1"/>
</dbReference>
<organism evidence="8 9">
    <name type="scientific">Fusobacterium mortiferum</name>
    <dbReference type="NCBI Taxonomy" id="850"/>
    <lineage>
        <taxon>Bacteria</taxon>
        <taxon>Fusobacteriati</taxon>
        <taxon>Fusobacteriota</taxon>
        <taxon>Fusobacteriia</taxon>
        <taxon>Fusobacteriales</taxon>
        <taxon>Fusobacteriaceae</taxon>
        <taxon>Fusobacterium</taxon>
    </lineage>
</organism>
<dbReference type="Gene3D" id="1.10.443.10">
    <property type="entry name" value="Intergrase catalytic core"/>
    <property type="match status" value="1"/>
</dbReference>
<evidence type="ECO:0000256" key="3">
    <source>
        <dbReference type="ARBA" id="ARBA00023125"/>
    </source>
</evidence>
<feature type="domain" description="Core-binding (CB)" evidence="7">
    <location>
        <begin position="55"/>
        <end position="143"/>
    </location>
</feature>
<comment type="caution">
    <text evidence="8">The sequence shown here is derived from an EMBL/GenBank/DDBJ whole genome shotgun (WGS) entry which is preliminary data.</text>
</comment>
<proteinExistence type="inferred from homology"/>
<dbReference type="Proteomes" id="UP000728968">
    <property type="component" value="Unassembled WGS sequence"/>
</dbReference>
<dbReference type="RefSeq" id="WP_204715835.1">
    <property type="nucleotide sequence ID" value="NZ_JACJLT010000018.1"/>
</dbReference>
<evidence type="ECO:0000256" key="1">
    <source>
        <dbReference type="ARBA" id="ARBA00008857"/>
    </source>
</evidence>
<dbReference type="PROSITE" id="PS51900">
    <property type="entry name" value="CB"/>
    <property type="match status" value="1"/>
</dbReference>
<dbReference type="CDD" id="cd01189">
    <property type="entry name" value="INT_ICEBs1_C_like"/>
    <property type="match status" value="1"/>
</dbReference>
<evidence type="ECO:0000256" key="4">
    <source>
        <dbReference type="ARBA" id="ARBA00023172"/>
    </source>
</evidence>
<dbReference type="Gene3D" id="1.10.150.130">
    <property type="match status" value="1"/>
</dbReference>
<reference evidence="8 9" key="1">
    <citation type="journal article" date="2021" name="Sci. Rep.">
        <title>The distribution of antibiotic resistance genes in chicken gut microbiota commensals.</title>
        <authorList>
            <person name="Juricova H."/>
            <person name="Matiasovicova J."/>
            <person name="Kubasova T."/>
            <person name="Cejkova D."/>
            <person name="Rychlik I."/>
        </authorList>
    </citation>
    <scope>NUCLEOTIDE SEQUENCE [LARGE SCALE GENOMIC DNA]</scope>
    <source>
        <strain evidence="8 9">An425</strain>
    </source>
</reference>
<dbReference type="InterPro" id="IPR002104">
    <property type="entry name" value="Integrase_catalytic"/>
</dbReference>
<accession>A0ABS2G0U5</accession>
<evidence type="ECO:0000256" key="2">
    <source>
        <dbReference type="ARBA" id="ARBA00022908"/>
    </source>
</evidence>
<dbReference type="SUPFAM" id="SSF56349">
    <property type="entry name" value="DNA breaking-rejoining enzymes"/>
    <property type="match status" value="1"/>
</dbReference>
<comment type="similarity">
    <text evidence="1">Belongs to the 'phage' integrase family.</text>
</comment>
<dbReference type="Pfam" id="PF14659">
    <property type="entry name" value="Phage_int_SAM_3"/>
    <property type="match status" value="1"/>
</dbReference>
<name>A0ABS2G0U5_FUSMR</name>
<dbReference type="InterPro" id="IPR010998">
    <property type="entry name" value="Integrase_recombinase_N"/>
</dbReference>
<evidence type="ECO:0000256" key="5">
    <source>
        <dbReference type="PROSITE-ProRule" id="PRU01248"/>
    </source>
</evidence>
<dbReference type="InterPro" id="IPR050090">
    <property type="entry name" value="Tyrosine_recombinase_XerCD"/>
</dbReference>
<sequence>MPITKEPNGTYTARFYITDAFGNRKQKKKRGFKTMKEAKQYEAEQVAQKKCSVSMSFTSLYEIYIEDMSKRLKKSTLENKKNIFEKNLLPYFKKLKVEKITPVTVRAWQNEMMKKRKKNGGLLSQTYLKTLNNQLTAILNYAVKYYELEYNPCVKAGSIGRKYAEEMKIWNIEEFERVLELAKIKPVTHLVMLLLFWTGMRIGELLALTVEDIDFKKSIISINKNYQRLKGKDLITTPKTAKSCRQIEVANSIIEELREYIKKLYCPTQTTRLFPFTKSLFEKDIKTFATKAGVKIIRIHDLRHSHASLLLHKGLDIATISKRLGHENIETTFKTYAHVYDPNSDRMIKFLDELRK</sequence>
<dbReference type="InterPro" id="IPR044068">
    <property type="entry name" value="CB"/>
</dbReference>
<gene>
    <name evidence="8" type="ORF">H6A04_03455</name>
</gene>
<evidence type="ECO:0000313" key="9">
    <source>
        <dbReference type="Proteomes" id="UP000728968"/>
    </source>
</evidence>
<evidence type="ECO:0000259" key="7">
    <source>
        <dbReference type="PROSITE" id="PS51900"/>
    </source>
</evidence>
<evidence type="ECO:0000313" key="8">
    <source>
        <dbReference type="EMBL" id="MBM6874717.1"/>
    </source>
</evidence>
<evidence type="ECO:0000259" key="6">
    <source>
        <dbReference type="PROSITE" id="PS51898"/>
    </source>
</evidence>
<dbReference type="Pfam" id="PF00589">
    <property type="entry name" value="Phage_integrase"/>
    <property type="match status" value="1"/>
</dbReference>
<dbReference type="PANTHER" id="PTHR30349:SF64">
    <property type="entry name" value="PROPHAGE INTEGRASE INTD-RELATED"/>
    <property type="match status" value="1"/>
</dbReference>
<dbReference type="InterPro" id="IPR028259">
    <property type="entry name" value="AP2-like_int_N"/>
</dbReference>
<feature type="domain" description="Tyr recombinase" evidence="6">
    <location>
        <begin position="165"/>
        <end position="350"/>
    </location>
</feature>
<dbReference type="Pfam" id="PF14657">
    <property type="entry name" value="Arm-DNA-bind_4"/>
    <property type="match status" value="1"/>
</dbReference>
<keyword evidence="9" id="KW-1185">Reference proteome</keyword>
<dbReference type="EMBL" id="JACJLT010000018">
    <property type="protein sequence ID" value="MBM6874717.1"/>
    <property type="molecule type" value="Genomic_DNA"/>
</dbReference>
<dbReference type="InterPro" id="IPR011010">
    <property type="entry name" value="DNA_brk_join_enz"/>
</dbReference>
<dbReference type="InterPro" id="IPR013762">
    <property type="entry name" value="Integrase-like_cat_sf"/>
</dbReference>
<keyword evidence="2" id="KW-0229">DNA integration</keyword>
<keyword evidence="3 5" id="KW-0238">DNA-binding</keyword>
<keyword evidence="4" id="KW-0233">DNA recombination</keyword>
<dbReference type="PROSITE" id="PS51898">
    <property type="entry name" value="TYR_RECOMBINASE"/>
    <property type="match status" value="1"/>
</dbReference>